<name>A0ABQ4SGK3_9HYPH</name>
<dbReference type="GO" id="GO:0016874">
    <property type="term" value="F:ligase activity"/>
    <property type="evidence" value="ECO:0007669"/>
    <property type="project" value="UniProtKB-KW"/>
</dbReference>
<organism evidence="3 4">
    <name type="scientific">Methylobacterium isbiliense</name>
    <dbReference type="NCBI Taxonomy" id="315478"/>
    <lineage>
        <taxon>Bacteria</taxon>
        <taxon>Pseudomonadati</taxon>
        <taxon>Pseudomonadota</taxon>
        <taxon>Alphaproteobacteria</taxon>
        <taxon>Hyphomicrobiales</taxon>
        <taxon>Methylobacteriaceae</taxon>
        <taxon>Methylobacterium</taxon>
    </lineage>
</organism>
<dbReference type="Gene3D" id="2.30.38.10">
    <property type="entry name" value="Luciferase, Domain 3"/>
    <property type="match status" value="1"/>
</dbReference>
<keyword evidence="3" id="KW-0436">Ligase</keyword>
<dbReference type="Pfam" id="PF13193">
    <property type="entry name" value="AMP-binding_C"/>
    <property type="match status" value="1"/>
</dbReference>
<dbReference type="InterPro" id="IPR050237">
    <property type="entry name" value="ATP-dep_AMP-bd_enzyme"/>
</dbReference>
<dbReference type="SUPFAM" id="SSF56801">
    <property type="entry name" value="Acetyl-CoA synthetase-like"/>
    <property type="match status" value="1"/>
</dbReference>
<sequence>MTETTALPESSLPASLLPASWPALSFAEATARLTAPGSPFAVGEAVIRGVPTRVWAAAPPTLRDIFLGGRRHGDKTFLVFEEDRASYEAFARATLMLAQDLIRGGVRPGDRVAIAMRNLPEWPVALFATLLTGAIAAPLNAWWTGPELEYALNDCGAAVAIVDQERHARLAERRAACPALTRVLLARAEAPGAESLDAIIGPVAAWAGLPDAPVPDVAPAPDDVATLFYTSGTTGRPKGAIGTHRNGACGVMAHPYSQARACVRRGEPVPVPDPDAPQKASLVAIPFFHVTGCFATLIPALWRGTRLVLMRRWDVARAMALIARERCTTAGGVPTIAWQLLEERAAATHDLSSLEVVTYGGAPAPAELVRRLRAAFPHAQPSTGWGMTETSGTFTHHQAEDYINRPDSCGPPLPVCEARIVGPEGHDLAPGEVGELHVKGPNVVAGYWNRPDETAFRDGWLATGDLARMDQEGFITIVDRARDMLIRGGENIYCCEVETALHEHPAVVDAAVVAIPHPTLGEEPGAVVALARGQDASEEELRGFVAARLAAFKVPVRILFHDEILPRNANGKILKSELRKLF</sequence>
<reference evidence="3" key="1">
    <citation type="journal article" date="2021" name="Front. Microbiol.">
        <title>Comprehensive Comparative Genomics and Phenotyping of Methylobacterium Species.</title>
        <authorList>
            <person name="Alessa O."/>
            <person name="Ogura Y."/>
            <person name="Fujitani Y."/>
            <person name="Takami H."/>
            <person name="Hayashi T."/>
            <person name="Sahin N."/>
            <person name="Tani A."/>
        </authorList>
    </citation>
    <scope>NUCLEOTIDE SEQUENCE</scope>
    <source>
        <strain evidence="3">DSM 17168</strain>
    </source>
</reference>
<dbReference type="RefSeq" id="WP_238236724.1">
    <property type="nucleotide sequence ID" value="NZ_BPQQ01000041.1"/>
</dbReference>
<dbReference type="Pfam" id="PF00501">
    <property type="entry name" value="AMP-binding"/>
    <property type="match status" value="1"/>
</dbReference>
<evidence type="ECO:0000313" key="4">
    <source>
        <dbReference type="Proteomes" id="UP001055153"/>
    </source>
</evidence>
<reference evidence="3" key="2">
    <citation type="submission" date="2021-08" db="EMBL/GenBank/DDBJ databases">
        <authorList>
            <person name="Tani A."/>
            <person name="Ola A."/>
            <person name="Ogura Y."/>
            <person name="Katsura K."/>
            <person name="Hayashi T."/>
        </authorList>
    </citation>
    <scope>NUCLEOTIDE SEQUENCE</scope>
    <source>
        <strain evidence="3">DSM 17168</strain>
    </source>
</reference>
<gene>
    <name evidence="3" type="primary">lcfB_3</name>
    <name evidence="3" type="ORF">GMJLKIPL_3618</name>
</gene>
<dbReference type="EMBL" id="BPQQ01000041">
    <property type="protein sequence ID" value="GJE01684.1"/>
    <property type="molecule type" value="Genomic_DNA"/>
</dbReference>
<dbReference type="InterPro" id="IPR020845">
    <property type="entry name" value="AMP-binding_CS"/>
</dbReference>
<feature type="domain" description="AMP-binding enzyme C-terminal" evidence="2">
    <location>
        <begin position="496"/>
        <end position="572"/>
    </location>
</feature>
<evidence type="ECO:0000313" key="3">
    <source>
        <dbReference type="EMBL" id="GJE01684.1"/>
    </source>
</evidence>
<dbReference type="InterPro" id="IPR000873">
    <property type="entry name" value="AMP-dep_synth/lig_dom"/>
</dbReference>
<dbReference type="PROSITE" id="PS00455">
    <property type="entry name" value="AMP_BINDING"/>
    <property type="match status" value="1"/>
</dbReference>
<protein>
    <submittedName>
        <fullName evidence="3">Long-chain-fatty-acid--CoA ligase</fullName>
    </submittedName>
</protein>
<dbReference type="InterPro" id="IPR045851">
    <property type="entry name" value="AMP-bd_C_sf"/>
</dbReference>
<accession>A0ABQ4SGK3</accession>
<keyword evidence="4" id="KW-1185">Reference proteome</keyword>
<feature type="domain" description="AMP-dependent synthetase/ligase" evidence="1">
    <location>
        <begin position="70"/>
        <end position="448"/>
    </location>
</feature>
<evidence type="ECO:0000259" key="2">
    <source>
        <dbReference type="Pfam" id="PF13193"/>
    </source>
</evidence>
<dbReference type="InterPro" id="IPR025110">
    <property type="entry name" value="AMP-bd_C"/>
</dbReference>
<proteinExistence type="predicted"/>
<dbReference type="Gene3D" id="3.40.50.980">
    <property type="match status" value="2"/>
</dbReference>
<dbReference type="Proteomes" id="UP001055153">
    <property type="component" value="Unassembled WGS sequence"/>
</dbReference>
<evidence type="ECO:0000259" key="1">
    <source>
        <dbReference type="Pfam" id="PF00501"/>
    </source>
</evidence>
<dbReference type="PANTHER" id="PTHR43767">
    <property type="entry name" value="LONG-CHAIN-FATTY-ACID--COA LIGASE"/>
    <property type="match status" value="1"/>
</dbReference>
<dbReference type="PANTHER" id="PTHR43767:SF7">
    <property type="entry name" value="MEDIUM_LONG-CHAIN-FATTY-ACID--COA LIGASE FADD8"/>
    <property type="match status" value="1"/>
</dbReference>
<comment type="caution">
    <text evidence="3">The sequence shown here is derived from an EMBL/GenBank/DDBJ whole genome shotgun (WGS) entry which is preliminary data.</text>
</comment>
<dbReference type="Gene3D" id="3.30.300.30">
    <property type="match status" value="1"/>
</dbReference>